<proteinExistence type="predicted"/>
<accession>A0ACC0LZE3</accession>
<reference evidence="1" key="1">
    <citation type="submission" date="2022-02" db="EMBL/GenBank/DDBJ databases">
        <title>Plant Genome Project.</title>
        <authorList>
            <person name="Zhang R.-G."/>
        </authorList>
    </citation>
    <scope>NUCLEOTIDE SEQUENCE</scope>
    <source>
        <strain evidence="1">AT1</strain>
    </source>
</reference>
<name>A0ACC0LZE3_RHOML</name>
<organism evidence="1 2">
    <name type="scientific">Rhododendron molle</name>
    <name type="common">Chinese azalea</name>
    <name type="synonym">Azalea mollis</name>
    <dbReference type="NCBI Taxonomy" id="49168"/>
    <lineage>
        <taxon>Eukaryota</taxon>
        <taxon>Viridiplantae</taxon>
        <taxon>Streptophyta</taxon>
        <taxon>Embryophyta</taxon>
        <taxon>Tracheophyta</taxon>
        <taxon>Spermatophyta</taxon>
        <taxon>Magnoliopsida</taxon>
        <taxon>eudicotyledons</taxon>
        <taxon>Gunneridae</taxon>
        <taxon>Pentapetalae</taxon>
        <taxon>asterids</taxon>
        <taxon>Ericales</taxon>
        <taxon>Ericaceae</taxon>
        <taxon>Ericoideae</taxon>
        <taxon>Rhodoreae</taxon>
        <taxon>Rhododendron</taxon>
    </lineage>
</organism>
<comment type="caution">
    <text evidence="1">The sequence shown here is derived from an EMBL/GenBank/DDBJ whole genome shotgun (WGS) entry which is preliminary data.</text>
</comment>
<dbReference type="Proteomes" id="UP001062846">
    <property type="component" value="Chromosome 10"/>
</dbReference>
<dbReference type="EMBL" id="CM046397">
    <property type="protein sequence ID" value="KAI8533543.1"/>
    <property type="molecule type" value="Genomic_DNA"/>
</dbReference>
<keyword evidence="2" id="KW-1185">Reference proteome</keyword>
<protein>
    <submittedName>
        <fullName evidence="1">Uncharacterized protein</fullName>
    </submittedName>
</protein>
<evidence type="ECO:0000313" key="2">
    <source>
        <dbReference type="Proteomes" id="UP001062846"/>
    </source>
</evidence>
<gene>
    <name evidence="1" type="ORF">RHMOL_Rhmol10G0019400</name>
</gene>
<sequence>MKRLKREKRVVMGRNLLFIDRDLRPSLEVGGKFQFFHRSSQSVVEVQHMEHFHEEMQATEESHVKSEPIPMDNIPKPINPVTNDDDASCSLVRPGTEPRFHSSSGEMRRIGGRVLDSGADRPIWPFISARMTQI</sequence>
<evidence type="ECO:0000313" key="1">
    <source>
        <dbReference type="EMBL" id="KAI8533543.1"/>
    </source>
</evidence>